<proteinExistence type="predicted"/>
<feature type="transmembrane region" description="Helical" evidence="1">
    <location>
        <begin position="300"/>
        <end position="320"/>
    </location>
</feature>
<feature type="transmembrane region" description="Helical" evidence="1">
    <location>
        <begin position="256"/>
        <end position="279"/>
    </location>
</feature>
<organism evidence="4 5">
    <name type="scientific">Candida albicans (strain SC5314 / ATCC MYA-2876)</name>
    <name type="common">Yeast</name>
    <dbReference type="NCBI Taxonomy" id="237561"/>
    <lineage>
        <taxon>Eukaryota</taxon>
        <taxon>Fungi</taxon>
        <taxon>Dikarya</taxon>
        <taxon>Ascomycota</taxon>
        <taxon>Saccharomycotina</taxon>
        <taxon>Pichiomycetes</taxon>
        <taxon>Debaryomycetaceae</taxon>
        <taxon>Candida/Lodderomyces clade</taxon>
        <taxon>Candida</taxon>
    </lineage>
</organism>
<feature type="chain" id="PRO_5009111114" evidence="2">
    <location>
        <begin position="22"/>
        <end position="511"/>
    </location>
</feature>
<dbReference type="RefSeq" id="XP_712584.2">
    <property type="nucleotide sequence ID" value="XM_707491.2"/>
</dbReference>
<keyword evidence="2" id="KW-0732">Signal</keyword>
<feature type="transmembrane region" description="Helical" evidence="1">
    <location>
        <begin position="345"/>
        <end position="370"/>
    </location>
</feature>
<dbReference type="AlphaFoldDB" id="A0A1D8PI97"/>
<keyword evidence="1" id="KW-0472">Membrane</keyword>
<dbReference type="OrthoDB" id="4022842at2759"/>
<feature type="signal peptide" evidence="2">
    <location>
        <begin position="1"/>
        <end position="21"/>
    </location>
</feature>
<dbReference type="EMBL" id="CP017624">
    <property type="protein sequence ID" value="AOW27893.1"/>
    <property type="molecule type" value="Genomic_DNA"/>
</dbReference>
<keyword evidence="1" id="KW-0812">Transmembrane</keyword>
<reference evidence="4 5" key="2">
    <citation type="journal article" date="2007" name="Genome Biol.">
        <title>Assembly of the Candida albicans genome into sixteen supercontigs aligned on the eight chromosomes.</title>
        <authorList>
            <person name="van het Hoog M."/>
            <person name="Rast T.J."/>
            <person name="Martchenko M."/>
            <person name="Grindle S."/>
            <person name="Dignard D."/>
            <person name="Hogues H."/>
            <person name="Cuomo C."/>
            <person name="Berriman M."/>
            <person name="Scherer S."/>
            <person name="Magee B.B."/>
            <person name="Whiteway M."/>
            <person name="Chibana H."/>
            <person name="Nantel A."/>
            <person name="Magee P.T."/>
        </authorList>
    </citation>
    <scope>GENOME REANNOTATION</scope>
    <source>
        <strain evidence="5">SC5314 / ATCC MYA-2876</strain>
    </source>
</reference>
<evidence type="ECO:0000313" key="5">
    <source>
        <dbReference type="Proteomes" id="UP000000559"/>
    </source>
</evidence>
<evidence type="ECO:0000256" key="2">
    <source>
        <dbReference type="SAM" id="SignalP"/>
    </source>
</evidence>
<reference evidence="4 5" key="1">
    <citation type="journal article" date="2004" name="Proc. Natl. Acad. Sci. U.S.A.">
        <title>The diploid genome sequence of Candida albicans.</title>
        <authorList>
            <person name="Jones T."/>
            <person name="Federspiel N.A."/>
            <person name="Chibana H."/>
            <person name="Dungan J."/>
            <person name="Kalman S."/>
            <person name="Magee B.B."/>
            <person name="Newport G."/>
            <person name="Thorstenson Y.R."/>
            <person name="Agabian N."/>
            <person name="Magee P.T."/>
            <person name="Davis R.W."/>
            <person name="Scherer S."/>
        </authorList>
    </citation>
    <scope>NUCLEOTIDE SEQUENCE [LARGE SCALE GENOMIC DNA]</scope>
    <source>
        <strain evidence="5">SC5314 / ATCC MYA-2876</strain>
    </source>
</reference>
<dbReference type="InParanoid" id="A0A1D8PI97"/>
<dbReference type="KEGG" id="cal:CAALFM_C209050CA"/>
<accession>A0A1D8PI97</accession>
<name>A0A1D8PI97_CANAL</name>
<gene>
    <name evidence="4" type="ordered locus">CAALFM_C209050CA</name>
    <name evidence="3" type="ordered locus">orf19.7829</name>
</gene>
<evidence type="ECO:0000256" key="1">
    <source>
        <dbReference type="SAM" id="Phobius"/>
    </source>
</evidence>
<dbReference type="GeneID" id="3645791"/>
<dbReference type="CGD" id="CAL0000198489">
    <property type="gene designation" value="orf19.7829"/>
</dbReference>
<feature type="transmembrane region" description="Helical" evidence="1">
    <location>
        <begin position="215"/>
        <end position="236"/>
    </location>
</feature>
<feature type="transmembrane region" description="Helical" evidence="1">
    <location>
        <begin position="400"/>
        <end position="423"/>
    </location>
</feature>
<dbReference type="VEuPathDB" id="FungiDB:C2_09050C_A"/>
<feature type="transmembrane region" description="Helical" evidence="1">
    <location>
        <begin position="457"/>
        <end position="481"/>
    </location>
</feature>
<protein>
    <submittedName>
        <fullName evidence="4">Uncharacterized protein</fullName>
    </submittedName>
</protein>
<dbReference type="Proteomes" id="UP000000559">
    <property type="component" value="Chromosome 2"/>
</dbReference>
<keyword evidence="1" id="KW-1133">Transmembrane helix</keyword>
<feature type="transmembrane region" description="Helical" evidence="1">
    <location>
        <begin position="175"/>
        <end position="194"/>
    </location>
</feature>
<reference evidence="4 5" key="3">
    <citation type="journal article" date="2013" name="Genome Biol.">
        <title>Assembly of a phased diploid Candida albicans genome facilitates allele-specific measurements and provides a simple model for repeat and indel structure.</title>
        <authorList>
            <person name="Muzzey D."/>
            <person name="Schwartz K."/>
            <person name="Weissman J.S."/>
            <person name="Sherlock G."/>
        </authorList>
    </citation>
    <scope>NUCLEOTIDE SEQUENCE [LARGE SCALE GENOMIC DNA]</scope>
    <source>
        <strain evidence="5">SC5314 / ATCC MYA-2876</strain>
    </source>
</reference>
<dbReference type="eggNOG" id="ENOG502T2TV">
    <property type="taxonomic scope" value="Eukaryota"/>
</dbReference>
<evidence type="ECO:0000313" key="4">
    <source>
        <dbReference type="EMBL" id="AOW27893.1"/>
    </source>
</evidence>
<sequence>MLLKQLIISISLLTSFTFALTSNPTILGFEKGVICGPISQRKGKGYIKVDGSKLPQDFKLPTLIFHYTDLLNFTNLPNVEKYFEDYAKHQISDSLLDDDKSKFNLKVASDFQIDDAKLYNGYIDTNKNVEYIVYDTGIYCVYIGKLEDKKIDIPVVFKNSYGNLTYIEYTIYSQMRYVIVLAIILFIYLLNYILKFKVGKDFKDLDSVSVISKAVIFLVLFPFILVNSYMWIGSFLENNFFDTSKDSMLMNLAKQGAQFLSIAFNTYTICILLLFSMGYGVIYYHNGNSHRYRLFPHQTFVRIVGFFVTNLVVIYIYLLLLNGSKSDTPFLTGFDQLEPPSSGSAVLNLFAGLTGLFSITWFILIVYFYFKTKKTISHFPPNPNDEDSTQRVVLAFKRSILIILILPIIVMFIAGLITASRVVRGIADSLPDYPSGDTVNFDSVIRMLALEKSMEVAVSPLLISNWIYFFSAVIGLFFIWIKDNNGLIIDRNVDDPIENADVSQFNISDEE</sequence>
<evidence type="ECO:0000313" key="3">
    <source>
        <dbReference type="CGD" id="CAL0000198489"/>
    </source>
</evidence>
<keyword evidence="5" id="KW-1185">Reference proteome</keyword>